<protein>
    <submittedName>
        <fullName evidence="2">Uncharacterized protein</fullName>
    </submittedName>
</protein>
<reference evidence="2" key="1">
    <citation type="submission" date="2021-02" db="EMBL/GenBank/DDBJ databases">
        <authorList>
            <person name="Nowell W R."/>
        </authorList>
    </citation>
    <scope>NUCLEOTIDE SEQUENCE</scope>
</reference>
<dbReference type="AlphaFoldDB" id="A0A820DZC2"/>
<comment type="caution">
    <text evidence="2">The sequence shown here is derived from an EMBL/GenBank/DDBJ whole genome shotgun (WGS) entry which is preliminary data.</text>
</comment>
<evidence type="ECO:0000313" key="3">
    <source>
        <dbReference type="Proteomes" id="UP000663868"/>
    </source>
</evidence>
<gene>
    <name evidence="1" type="ORF">KXQ929_LOCUS42200</name>
    <name evidence="2" type="ORF">KXQ929_LOCUS42245</name>
</gene>
<dbReference type="EMBL" id="CAJOBB010010121">
    <property type="protein sequence ID" value="CAF4239695.1"/>
    <property type="molecule type" value="Genomic_DNA"/>
</dbReference>
<evidence type="ECO:0000313" key="2">
    <source>
        <dbReference type="EMBL" id="CAF4240537.1"/>
    </source>
</evidence>
<name>A0A820DZC2_9BILA</name>
<organism evidence="2 3">
    <name type="scientific">Adineta steineri</name>
    <dbReference type="NCBI Taxonomy" id="433720"/>
    <lineage>
        <taxon>Eukaryota</taxon>
        <taxon>Metazoa</taxon>
        <taxon>Spiralia</taxon>
        <taxon>Gnathifera</taxon>
        <taxon>Rotifera</taxon>
        <taxon>Eurotatoria</taxon>
        <taxon>Bdelloidea</taxon>
        <taxon>Adinetida</taxon>
        <taxon>Adinetidae</taxon>
        <taxon>Adineta</taxon>
    </lineage>
</organism>
<feature type="non-terminal residue" evidence="2">
    <location>
        <position position="1"/>
    </location>
</feature>
<evidence type="ECO:0000313" key="1">
    <source>
        <dbReference type="EMBL" id="CAF4239695.1"/>
    </source>
</evidence>
<sequence>KRKSELLSSLYGLPYALVHGKRKAN</sequence>
<dbReference type="EMBL" id="CAJOBB010010173">
    <property type="protein sequence ID" value="CAF4240537.1"/>
    <property type="molecule type" value="Genomic_DNA"/>
</dbReference>
<accession>A0A820DZC2</accession>
<proteinExistence type="predicted"/>
<dbReference type="Proteomes" id="UP000663868">
    <property type="component" value="Unassembled WGS sequence"/>
</dbReference>